<dbReference type="Pfam" id="PF00326">
    <property type="entry name" value="Peptidase_S9"/>
    <property type="match status" value="1"/>
</dbReference>
<dbReference type="RefSeq" id="WP_204030258.1">
    <property type="nucleotide sequence ID" value="NZ_BOOW01000034.1"/>
</dbReference>
<gene>
    <name evidence="4" type="ORF">Ssi02_54060</name>
</gene>
<reference evidence="4" key="1">
    <citation type="submission" date="2021-01" db="EMBL/GenBank/DDBJ databases">
        <title>Whole genome shotgun sequence of Sinosporangium siamense NBRC 109515.</title>
        <authorList>
            <person name="Komaki H."/>
            <person name="Tamura T."/>
        </authorList>
    </citation>
    <scope>NUCLEOTIDE SEQUENCE</scope>
    <source>
        <strain evidence="4">NBRC 109515</strain>
    </source>
</reference>
<dbReference type="GO" id="GO:0006508">
    <property type="term" value="P:proteolysis"/>
    <property type="evidence" value="ECO:0007669"/>
    <property type="project" value="InterPro"/>
</dbReference>
<name>A0A919V7J0_9ACTN</name>
<feature type="domain" description="Peptidase S9 prolyl oligopeptidase catalytic" evidence="3">
    <location>
        <begin position="449"/>
        <end position="649"/>
    </location>
</feature>
<dbReference type="InterPro" id="IPR011042">
    <property type="entry name" value="6-blade_b-propeller_TolB-like"/>
</dbReference>
<dbReference type="AlphaFoldDB" id="A0A919V7J0"/>
<sequence length="652" mass="68814">MSADLPGHLLKLAAEHYEALGRPGRDVPASAESLAVSPDGRRVGFAGAVADEDGGVAQAACVLDLETQALHMSPGTTLPVWSPDGTRLAWAVQGPDRPTVHVGPWDASRPFTGEAHPLAAGVVESLAWSPDGSRLLVGLAEPGASLSDAFGSGRIPSERTEDDAWRPILSPQHDGDGPRRALVLDPATGAIVRPVDGKTVWQACWAGDRALLCVVSAAPDESAWYTADLVRVDLASMDSTPLPRPAAQVAMPGANQSGSRLSVVAGLMSDRGLDSGYLYVLEPAGGDWQLVDTHGVDVSDQHWIDETVLAYAGLRGLTTVIATYDVTSGRNATLWQSEETCGEPVPTFAAGGGTVAITLHSYARPPALAVIEYGEARVRLDLRAPGAEDVIARAGTMRAVEWEAPDSTLVQGFLAVPDGDGPFPLVAEVHGGPVWAWRNSWMTGDTLTPLLVSAGYAVLHANIRGSTGRGQEFVRAGLKDMCGERDVPDLISGVRHLVDAGLADPDRVAVSGLSYGGLMAAWLVTATDVFAASVSRSPVTEWVSQHYASNLPGFDRMCLEGDPLDPSSDYRTRSPLHRAALAGAPVLLIAGGKDLATPAEQALMYHRALREHGVESELVIYPEEGHGVHDPRALVDHGARILDFLARHLPSK</sequence>
<dbReference type="Gene3D" id="2.120.10.30">
    <property type="entry name" value="TolB, C-terminal domain"/>
    <property type="match status" value="1"/>
</dbReference>
<dbReference type="InterPro" id="IPR001375">
    <property type="entry name" value="Peptidase_S9_cat"/>
</dbReference>
<dbReference type="PANTHER" id="PTHR42776">
    <property type="entry name" value="SERINE PEPTIDASE S9 FAMILY MEMBER"/>
    <property type="match status" value="1"/>
</dbReference>
<keyword evidence="2" id="KW-0720">Serine protease</keyword>
<dbReference type="Gene3D" id="3.40.50.1820">
    <property type="entry name" value="alpha/beta hydrolase"/>
    <property type="match status" value="1"/>
</dbReference>
<dbReference type="EMBL" id="BOOW01000034">
    <property type="protein sequence ID" value="GII95175.1"/>
    <property type="molecule type" value="Genomic_DNA"/>
</dbReference>
<organism evidence="4 5">
    <name type="scientific">Sinosporangium siamense</name>
    <dbReference type="NCBI Taxonomy" id="1367973"/>
    <lineage>
        <taxon>Bacteria</taxon>
        <taxon>Bacillati</taxon>
        <taxon>Actinomycetota</taxon>
        <taxon>Actinomycetes</taxon>
        <taxon>Streptosporangiales</taxon>
        <taxon>Streptosporangiaceae</taxon>
        <taxon>Sinosporangium</taxon>
    </lineage>
</organism>
<dbReference type="GO" id="GO:0004252">
    <property type="term" value="F:serine-type endopeptidase activity"/>
    <property type="evidence" value="ECO:0007669"/>
    <property type="project" value="TreeGrafter"/>
</dbReference>
<evidence type="ECO:0000259" key="3">
    <source>
        <dbReference type="Pfam" id="PF00326"/>
    </source>
</evidence>
<evidence type="ECO:0000313" key="5">
    <source>
        <dbReference type="Proteomes" id="UP000606172"/>
    </source>
</evidence>
<evidence type="ECO:0000256" key="1">
    <source>
        <dbReference type="ARBA" id="ARBA00022801"/>
    </source>
</evidence>
<dbReference type="InterPro" id="IPR029058">
    <property type="entry name" value="AB_hydrolase_fold"/>
</dbReference>
<dbReference type="InterPro" id="IPR011659">
    <property type="entry name" value="WD40"/>
</dbReference>
<comment type="caution">
    <text evidence="4">The sequence shown here is derived from an EMBL/GenBank/DDBJ whole genome shotgun (WGS) entry which is preliminary data.</text>
</comment>
<dbReference type="Proteomes" id="UP000606172">
    <property type="component" value="Unassembled WGS sequence"/>
</dbReference>
<keyword evidence="5" id="KW-1185">Reference proteome</keyword>
<proteinExistence type="predicted"/>
<keyword evidence="1 4" id="KW-0378">Hydrolase</keyword>
<evidence type="ECO:0000256" key="2">
    <source>
        <dbReference type="ARBA" id="ARBA00022825"/>
    </source>
</evidence>
<keyword evidence="2" id="KW-0645">Protease</keyword>
<protein>
    <submittedName>
        <fullName evidence="4">Acyl-peptide hydrolase</fullName>
    </submittedName>
</protein>
<evidence type="ECO:0000313" key="4">
    <source>
        <dbReference type="EMBL" id="GII95175.1"/>
    </source>
</evidence>
<accession>A0A919V7J0</accession>
<dbReference type="SUPFAM" id="SSF53474">
    <property type="entry name" value="alpha/beta-Hydrolases"/>
    <property type="match status" value="1"/>
</dbReference>
<dbReference type="SUPFAM" id="SSF82171">
    <property type="entry name" value="DPP6 N-terminal domain-like"/>
    <property type="match status" value="1"/>
</dbReference>
<dbReference type="PANTHER" id="PTHR42776:SF27">
    <property type="entry name" value="DIPEPTIDYL PEPTIDASE FAMILY MEMBER 6"/>
    <property type="match status" value="1"/>
</dbReference>
<dbReference type="Pfam" id="PF07676">
    <property type="entry name" value="PD40"/>
    <property type="match status" value="1"/>
</dbReference>